<dbReference type="EMBL" id="CYXN01000002">
    <property type="protein sequence ID" value="CUM80336.1"/>
    <property type="molecule type" value="Genomic_DNA"/>
</dbReference>
<gene>
    <name evidence="2" type="ORF">ERS852582_00621</name>
</gene>
<feature type="domain" description="AB hydrolase-1" evidence="1">
    <location>
        <begin position="37"/>
        <end position="216"/>
    </location>
</feature>
<dbReference type="RefSeq" id="WP_055185191.1">
    <property type="nucleotide sequence ID" value="NZ_CYXN01000002.1"/>
</dbReference>
<dbReference type="Proteomes" id="UP000095649">
    <property type="component" value="Unassembled WGS sequence"/>
</dbReference>
<dbReference type="InterPro" id="IPR029058">
    <property type="entry name" value="AB_hydrolase_fold"/>
</dbReference>
<proteinExistence type="predicted"/>
<name>A0A173RRG7_9FIRM</name>
<evidence type="ECO:0000313" key="2">
    <source>
        <dbReference type="EMBL" id="CUM80336.1"/>
    </source>
</evidence>
<accession>A0A173RRG7</accession>
<evidence type="ECO:0000313" key="3">
    <source>
        <dbReference type="Proteomes" id="UP000095649"/>
    </source>
</evidence>
<dbReference type="SUPFAM" id="SSF53474">
    <property type="entry name" value="alpha/beta-Hydrolases"/>
    <property type="match status" value="1"/>
</dbReference>
<dbReference type="InterPro" id="IPR000073">
    <property type="entry name" value="AB_hydrolase_1"/>
</dbReference>
<organism evidence="2 3">
    <name type="scientific">Faecalibacterium prausnitzii</name>
    <dbReference type="NCBI Taxonomy" id="853"/>
    <lineage>
        <taxon>Bacteria</taxon>
        <taxon>Bacillati</taxon>
        <taxon>Bacillota</taxon>
        <taxon>Clostridia</taxon>
        <taxon>Eubacteriales</taxon>
        <taxon>Oscillospiraceae</taxon>
        <taxon>Faecalibacterium</taxon>
    </lineage>
</organism>
<dbReference type="AlphaFoldDB" id="A0A173RRG7"/>
<dbReference type="Gene3D" id="3.40.50.1820">
    <property type="entry name" value="alpha/beta hydrolase"/>
    <property type="match status" value="1"/>
</dbReference>
<dbReference type="Pfam" id="PF12697">
    <property type="entry name" value="Abhydrolase_6"/>
    <property type="match status" value="1"/>
</dbReference>
<sequence>MEKIKLEVAGIPAVLYGKRSRKVYLYVHGKNGSAAEAARFARTACPAGWQVLAVDLPEHGTRKNSPEKLVPWVVTRELQAVYARMQPVWKHIRVYGVSIGAWFAMQALQTQTPEKALLVSPVVDMEKLILDLMQQAGVTEEQLHAAGEIPTAMGETLSWPYLCWVREHPLHWKVPTQVLYADTDPLTGHTAMERFRQQTGAHLTILEGGEHWFHTETQLAALQSWEEHNC</sequence>
<dbReference type="OrthoDB" id="358525at2"/>
<protein>
    <submittedName>
        <fullName evidence="2">Esterase/lipase</fullName>
    </submittedName>
</protein>
<evidence type="ECO:0000259" key="1">
    <source>
        <dbReference type="Pfam" id="PF12697"/>
    </source>
</evidence>
<reference evidence="2 3" key="1">
    <citation type="submission" date="2015-09" db="EMBL/GenBank/DDBJ databases">
        <authorList>
            <consortium name="Pathogen Informatics"/>
        </authorList>
    </citation>
    <scope>NUCLEOTIDE SEQUENCE [LARGE SCALE GENOMIC DNA]</scope>
    <source>
        <strain evidence="2 3">2789STDY5834970</strain>
    </source>
</reference>